<dbReference type="EMBL" id="CP061169">
    <property type="protein sequence ID" value="QPZ39691.1"/>
    <property type="molecule type" value="Genomic_DNA"/>
</dbReference>
<organism evidence="2 3">
    <name type="scientific">Paramicrobacterium chengjingii</name>
    <dbReference type="NCBI Taxonomy" id="2769067"/>
    <lineage>
        <taxon>Bacteria</taxon>
        <taxon>Bacillati</taxon>
        <taxon>Actinomycetota</taxon>
        <taxon>Actinomycetes</taxon>
        <taxon>Micrococcales</taxon>
        <taxon>Microbacteriaceae</taxon>
        <taxon>Paramicrobacterium</taxon>
    </lineage>
</organism>
<accession>A0ABX6YMT8</accession>
<evidence type="ECO:0000313" key="2">
    <source>
        <dbReference type="EMBL" id="QPZ39691.1"/>
    </source>
</evidence>
<feature type="domain" description="D-alanyl-D-alanine carboxypeptidase-like core" evidence="1">
    <location>
        <begin position="15"/>
        <end position="128"/>
    </location>
</feature>
<proteinExistence type="predicted"/>
<evidence type="ECO:0000259" key="1">
    <source>
        <dbReference type="Pfam" id="PF02557"/>
    </source>
</evidence>
<dbReference type="InterPro" id="IPR052179">
    <property type="entry name" value="DD-CPase-like"/>
</dbReference>
<dbReference type="Gene3D" id="3.30.1380.10">
    <property type="match status" value="1"/>
</dbReference>
<keyword evidence="3" id="KW-1185">Reference proteome</keyword>
<dbReference type="PANTHER" id="PTHR34385">
    <property type="entry name" value="D-ALANYL-D-ALANINE CARBOXYPEPTIDASE"/>
    <property type="match status" value="1"/>
</dbReference>
<evidence type="ECO:0000313" key="3">
    <source>
        <dbReference type="Proteomes" id="UP000662814"/>
    </source>
</evidence>
<dbReference type="Proteomes" id="UP000662814">
    <property type="component" value="Chromosome"/>
</dbReference>
<dbReference type="Pfam" id="PF02557">
    <property type="entry name" value="VanY"/>
    <property type="match status" value="1"/>
</dbReference>
<protein>
    <submittedName>
        <fullName evidence="2">M15 family metallopeptidase</fullName>
    </submittedName>
</protein>
<dbReference type="CDD" id="cd14814">
    <property type="entry name" value="Peptidase_M15"/>
    <property type="match status" value="1"/>
</dbReference>
<dbReference type="InterPro" id="IPR009045">
    <property type="entry name" value="Zn_M74/Hedgehog-like"/>
</dbReference>
<dbReference type="RefSeq" id="WP_166989305.1">
    <property type="nucleotide sequence ID" value="NZ_CP061169.1"/>
</dbReference>
<sequence>MAYLETPTVSIGGGHRLRADAARQWKLMDSAFRKARGHNIPITSSTRTMARQDYLYQGWINRLPGFNLALPSGKSTHNFGTAIDAGGNAGIEGTADHNWLVKNGPKYGWHWTGRDFSHREAWHFDYQPGTATITATSSKPATNVLKEIGLDMSQIGYVHRAEPGYDTEWMICGQEIPGGYNVTTSVTVAVGWGALYGTPDGDSWKALTRDQYIQLQLTMAKMNKDWVAQQKKIFGK</sequence>
<dbReference type="SUPFAM" id="SSF55166">
    <property type="entry name" value="Hedgehog/DD-peptidase"/>
    <property type="match status" value="1"/>
</dbReference>
<gene>
    <name evidence="2" type="ORF">HCR76_06505</name>
</gene>
<dbReference type="PANTHER" id="PTHR34385:SF1">
    <property type="entry name" value="PEPTIDOGLYCAN L-ALANYL-D-GLUTAMATE ENDOPEPTIDASE CWLK"/>
    <property type="match status" value="1"/>
</dbReference>
<reference evidence="2 3" key="1">
    <citation type="submission" date="2020-12" db="EMBL/GenBank/DDBJ databases">
        <title>Microbacterium sp. HY060.</title>
        <authorList>
            <person name="Zhou J."/>
        </authorList>
    </citation>
    <scope>NUCLEOTIDE SEQUENCE [LARGE SCALE GENOMIC DNA]</scope>
    <source>
        <strain evidence="2 3">HY60</strain>
    </source>
</reference>
<dbReference type="InterPro" id="IPR003709">
    <property type="entry name" value="VanY-like_core_dom"/>
</dbReference>
<name>A0ABX6YMT8_9MICO</name>